<accession>A0A382X7D2</accession>
<evidence type="ECO:0000259" key="1">
    <source>
        <dbReference type="Pfam" id="PF00534"/>
    </source>
</evidence>
<feature type="domain" description="Glycosyl transferase family 1" evidence="1">
    <location>
        <begin position="9"/>
        <end position="134"/>
    </location>
</feature>
<dbReference type="PANTHER" id="PTHR45947">
    <property type="entry name" value="SULFOQUINOVOSYL TRANSFERASE SQD2"/>
    <property type="match status" value="1"/>
</dbReference>
<proteinExistence type="predicted"/>
<gene>
    <name evidence="2" type="ORF">METZ01_LOCUS419628</name>
</gene>
<dbReference type="PANTHER" id="PTHR45947:SF3">
    <property type="entry name" value="SULFOQUINOVOSYL TRANSFERASE SQD2"/>
    <property type="match status" value="1"/>
</dbReference>
<evidence type="ECO:0000313" key="2">
    <source>
        <dbReference type="EMBL" id="SVD66774.1"/>
    </source>
</evidence>
<reference evidence="2" key="1">
    <citation type="submission" date="2018-05" db="EMBL/GenBank/DDBJ databases">
        <authorList>
            <person name="Lanie J.A."/>
            <person name="Ng W.-L."/>
            <person name="Kazmierczak K.M."/>
            <person name="Andrzejewski T.M."/>
            <person name="Davidsen T.M."/>
            <person name="Wayne K.J."/>
            <person name="Tettelin H."/>
            <person name="Glass J.I."/>
            <person name="Rusch D."/>
            <person name="Podicherti R."/>
            <person name="Tsui H.-C.T."/>
            <person name="Winkler M.E."/>
        </authorList>
    </citation>
    <scope>NUCLEOTIDE SEQUENCE</scope>
</reference>
<sequence>LYLLLSALENTGIGLDVVGGGESRMALEAEANRLGLKVNFLGCLPNDQLAKIYQSHKIYILCSRFEGNPKTLLEAMACGCAVIGTDVPGIKEVICHEESGLVVKESAESLRTAILLLCQDRHLRYNLGQRARQQVEEQNSLESAVLKELEVYQEICVSSVNIQK</sequence>
<dbReference type="Gene3D" id="3.40.50.2000">
    <property type="entry name" value="Glycogen Phosphorylase B"/>
    <property type="match status" value="2"/>
</dbReference>
<dbReference type="GO" id="GO:0016757">
    <property type="term" value="F:glycosyltransferase activity"/>
    <property type="evidence" value="ECO:0007669"/>
    <property type="project" value="InterPro"/>
</dbReference>
<dbReference type="InterPro" id="IPR001296">
    <property type="entry name" value="Glyco_trans_1"/>
</dbReference>
<dbReference type="EMBL" id="UINC01165404">
    <property type="protein sequence ID" value="SVD66774.1"/>
    <property type="molecule type" value="Genomic_DNA"/>
</dbReference>
<dbReference type="AlphaFoldDB" id="A0A382X7D2"/>
<protein>
    <recommendedName>
        <fullName evidence="1">Glycosyl transferase family 1 domain-containing protein</fullName>
    </recommendedName>
</protein>
<dbReference type="InterPro" id="IPR050194">
    <property type="entry name" value="Glycosyltransferase_grp1"/>
</dbReference>
<dbReference type="SUPFAM" id="SSF53756">
    <property type="entry name" value="UDP-Glycosyltransferase/glycogen phosphorylase"/>
    <property type="match status" value="1"/>
</dbReference>
<dbReference type="CDD" id="cd03801">
    <property type="entry name" value="GT4_PimA-like"/>
    <property type="match status" value="1"/>
</dbReference>
<organism evidence="2">
    <name type="scientific">marine metagenome</name>
    <dbReference type="NCBI Taxonomy" id="408172"/>
    <lineage>
        <taxon>unclassified sequences</taxon>
        <taxon>metagenomes</taxon>
        <taxon>ecological metagenomes</taxon>
    </lineage>
</organism>
<feature type="non-terminal residue" evidence="2">
    <location>
        <position position="1"/>
    </location>
</feature>
<dbReference type="Pfam" id="PF00534">
    <property type="entry name" value="Glycos_transf_1"/>
    <property type="match status" value="1"/>
</dbReference>
<name>A0A382X7D2_9ZZZZ</name>